<feature type="region of interest" description="Disordered" evidence="8">
    <location>
        <begin position="382"/>
        <end position="473"/>
    </location>
</feature>
<dbReference type="EMBL" id="CM035419">
    <property type="protein sequence ID" value="KAH7416278.1"/>
    <property type="molecule type" value="Genomic_DNA"/>
</dbReference>
<evidence type="ECO:0000256" key="5">
    <source>
        <dbReference type="ARBA" id="ARBA00023125"/>
    </source>
</evidence>
<keyword evidence="5" id="KW-0238">DNA-binding</keyword>
<dbReference type="GO" id="GO:0003700">
    <property type="term" value="F:DNA-binding transcription factor activity"/>
    <property type="evidence" value="ECO:0007669"/>
    <property type="project" value="InterPro"/>
</dbReference>
<evidence type="ECO:0000256" key="3">
    <source>
        <dbReference type="ARBA" id="ARBA00022833"/>
    </source>
</evidence>
<dbReference type="Proteomes" id="UP000825935">
    <property type="component" value="Chromosome 14"/>
</dbReference>
<evidence type="ECO:0000256" key="4">
    <source>
        <dbReference type="ARBA" id="ARBA00023015"/>
    </source>
</evidence>
<evidence type="ECO:0000256" key="8">
    <source>
        <dbReference type="SAM" id="MobiDB-lite"/>
    </source>
</evidence>
<keyword evidence="2" id="KW-0863">Zinc-finger</keyword>
<dbReference type="PROSITE" id="PS50884">
    <property type="entry name" value="ZF_DOF_2"/>
    <property type="match status" value="1"/>
</dbReference>
<dbReference type="PANTHER" id="PTHR31992:SF313">
    <property type="entry name" value="DOF ZINC FINGER PROTEIN DOF5.7"/>
    <property type="match status" value="1"/>
</dbReference>
<keyword evidence="1" id="KW-0479">Metal-binding</keyword>
<keyword evidence="4" id="KW-0805">Transcription regulation</keyword>
<dbReference type="InterPro" id="IPR045174">
    <property type="entry name" value="Dof"/>
</dbReference>
<organism evidence="10 11">
    <name type="scientific">Ceratopteris richardii</name>
    <name type="common">Triangle waterfern</name>
    <dbReference type="NCBI Taxonomy" id="49495"/>
    <lineage>
        <taxon>Eukaryota</taxon>
        <taxon>Viridiplantae</taxon>
        <taxon>Streptophyta</taxon>
        <taxon>Embryophyta</taxon>
        <taxon>Tracheophyta</taxon>
        <taxon>Polypodiopsida</taxon>
        <taxon>Polypodiidae</taxon>
        <taxon>Polypodiales</taxon>
        <taxon>Pteridineae</taxon>
        <taxon>Pteridaceae</taxon>
        <taxon>Parkerioideae</taxon>
        <taxon>Ceratopteris</taxon>
    </lineage>
</organism>
<evidence type="ECO:0000259" key="9">
    <source>
        <dbReference type="PROSITE" id="PS50884"/>
    </source>
</evidence>
<dbReference type="PANTHER" id="PTHR31992">
    <property type="entry name" value="DOF ZINC FINGER PROTEIN DOF1.4-RELATED"/>
    <property type="match status" value="1"/>
</dbReference>
<feature type="region of interest" description="Disordered" evidence="8">
    <location>
        <begin position="1"/>
        <end position="34"/>
    </location>
</feature>
<evidence type="ECO:0000256" key="2">
    <source>
        <dbReference type="ARBA" id="ARBA00022771"/>
    </source>
</evidence>
<keyword evidence="3" id="KW-0862">Zinc</keyword>
<feature type="domain" description="Dof-type" evidence="9">
    <location>
        <begin position="37"/>
        <end position="91"/>
    </location>
</feature>
<proteinExistence type="predicted"/>
<reference evidence="10" key="1">
    <citation type="submission" date="2021-08" db="EMBL/GenBank/DDBJ databases">
        <title>WGS assembly of Ceratopteris richardii.</title>
        <authorList>
            <person name="Marchant D.B."/>
            <person name="Chen G."/>
            <person name="Jenkins J."/>
            <person name="Shu S."/>
            <person name="Leebens-Mack J."/>
            <person name="Grimwood J."/>
            <person name="Schmutz J."/>
            <person name="Soltis P."/>
            <person name="Soltis D."/>
            <person name="Chen Z.-H."/>
        </authorList>
    </citation>
    <scope>NUCLEOTIDE SEQUENCE</scope>
    <source>
        <strain evidence="10">Whitten #5841</strain>
        <tissue evidence="10">Leaf</tissue>
    </source>
</reference>
<dbReference type="Pfam" id="PF02701">
    <property type="entry name" value="Zn_ribbon_Dof"/>
    <property type="match status" value="1"/>
</dbReference>
<keyword evidence="11" id="KW-1185">Reference proteome</keyword>
<dbReference type="InterPro" id="IPR003851">
    <property type="entry name" value="Znf_Dof"/>
</dbReference>
<keyword evidence="6" id="KW-0804">Transcription</keyword>
<evidence type="ECO:0000256" key="7">
    <source>
        <dbReference type="ARBA" id="ARBA00023242"/>
    </source>
</evidence>
<sequence length="473" mass="50673">MLQDPISKPPDAVMDMTRPGADHRRSKPNGGASEQVLKCPRCDSLNTKFCYYNNYSLTQPRHFCKNCRRYWTQGGSLRNVPIGGGCRKNKRVKQRAIDSHLFPGIDDHGGPGSFLMQHTGPGGPNGLLPASCFVGGATASAIPGGYSDLIVANDAHLLSMAFSRLQDSYRAGSHEQPGSVPFPLMHLAPSLYESAALAGTNFLKPESHRDHLGSKLLDQPVAPSSGALLGSSSGSGGTLVSIENEQIANFGVSDAFSSQLDAQLKMQQQRAHAHLALHLGGGGASGGNTPGITDHHMQNSGGCGVLMGSCPIVEDNAPVGSSHEERFNLDAIHHRHHALPAFEDQESPENMNGNVARRSAGHYQNRPQTRQPFNLQRCLPESIADGRSPSTASGSGEGWQHVTSSGTPEDHQSRQLGRRLGLHSAYSHTVPNDHHHQMASSSHASAPDHQQISFWTPSPWSTNNPDMHTGALL</sequence>
<dbReference type="GO" id="GO:0008270">
    <property type="term" value="F:zinc ion binding"/>
    <property type="evidence" value="ECO:0007669"/>
    <property type="project" value="UniProtKB-KW"/>
</dbReference>
<gene>
    <name evidence="10" type="ORF">KP509_14G083700</name>
</gene>
<dbReference type="AlphaFoldDB" id="A0A8T2TGZ8"/>
<evidence type="ECO:0000313" key="11">
    <source>
        <dbReference type="Proteomes" id="UP000825935"/>
    </source>
</evidence>
<dbReference type="GO" id="GO:0003677">
    <property type="term" value="F:DNA binding"/>
    <property type="evidence" value="ECO:0007669"/>
    <property type="project" value="UniProtKB-KW"/>
</dbReference>
<evidence type="ECO:0000256" key="6">
    <source>
        <dbReference type="ARBA" id="ARBA00023163"/>
    </source>
</evidence>
<accession>A0A8T2TGZ8</accession>
<name>A0A8T2TGZ8_CERRI</name>
<protein>
    <recommendedName>
        <fullName evidence="9">Dof-type domain-containing protein</fullName>
    </recommendedName>
</protein>
<evidence type="ECO:0000256" key="1">
    <source>
        <dbReference type="ARBA" id="ARBA00022723"/>
    </source>
</evidence>
<comment type="caution">
    <text evidence="10">The sequence shown here is derived from an EMBL/GenBank/DDBJ whole genome shotgun (WGS) entry which is preliminary data.</text>
</comment>
<keyword evidence="7" id="KW-0539">Nucleus</keyword>
<dbReference type="OrthoDB" id="1936813at2759"/>
<evidence type="ECO:0000313" key="10">
    <source>
        <dbReference type="EMBL" id="KAH7416278.1"/>
    </source>
</evidence>
<feature type="compositionally biased region" description="Polar residues" evidence="8">
    <location>
        <begin position="448"/>
        <end position="466"/>
    </location>
</feature>
<dbReference type="PROSITE" id="PS01361">
    <property type="entry name" value="ZF_DOF_1"/>
    <property type="match status" value="1"/>
</dbReference>